<proteinExistence type="predicted"/>
<evidence type="ECO:0000313" key="5">
    <source>
        <dbReference type="Proteomes" id="UP000005013"/>
    </source>
</evidence>
<dbReference type="Proteomes" id="UP000005013">
    <property type="component" value="Chromosome"/>
</dbReference>
<keyword evidence="5" id="KW-1185">Reference proteome</keyword>
<gene>
    <name evidence="4" type="ordered locus">HCD_06580</name>
</gene>
<evidence type="ECO:0000256" key="2">
    <source>
        <dbReference type="SAM" id="SignalP"/>
    </source>
</evidence>
<name>I0ETP9_HELCM</name>
<evidence type="ECO:0000313" key="4">
    <source>
        <dbReference type="EMBL" id="AFI06318.1"/>
    </source>
</evidence>
<organism evidence="4 5">
    <name type="scientific">Helicobacter cetorum (strain ATCC BAA-540 / CCUG 52418 / MIT 99-5656)</name>
    <dbReference type="NCBI Taxonomy" id="1163745"/>
    <lineage>
        <taxon>Bacteria</taxon>
        <taxon>Pseudomonadati</taxon>
        <taxon>Campylobacterota</taxon>
        <taxon>Epsilonproteobacteria</taxon>
        <taxon>Campylobacterales</taxon>
        <taxon>Helicobacteraceae</taxon>
        <taxon>Helicobacter</taxon>
    </lineage>
</organism>
<dbReference type="AlphaFoldDB" id="I0ETP9"/>
<keyword evidence="2" id="KW-0732">Signal</keyword>
<dbReference type="Pfam" id="PF01856">
    <property type="entry name" value="HP_OMP"/>
    <property type="match status" value="1"/>
</dbReference>
<dbReference type="EMBL" id="CP003481">
    <property type="protein sequence ID" value="AFI06318.1"/>
    <property type="molecule type" value="Genomic_DNA"/>
</dbReference>
<dbReference type="HOGENOM" id="CLU_026212_8_1_7"/>
<dbReference type="PRINTS" id="PR01776">
    <property type="entry name" value="HPOMPFAMILY"/>
</dbReference>
<feature type="region of interest" description="Disordered" evidence="1">
    <location>
        <begin position="138"/>
        <end position="160"/>
    </location>
</feature>
<reference evidence="4 5" key="1">
    <citation type="journal article" date="2013" name="PLoS ONE">
        <title>Sequence Divergence and Conservation in Genomes ofHelicobacter cetorum Strains from a Dolphin and a Whale.</title>
        <authorList>
            <person name="Kersulyte D."/>
            <person name="Rossi M."/>
            <person name="Berg D.E."/>
        </authorList>
    </citation>
    <scope>NUCLEOTIDE SEQUENCE [LARGE SCALE GENOMIC DNA]</scope>
    <source>
        <strain evidence="4 5">MIT 99-5656</strain>
    </source>
</reference>
<accession>I0ETP9</accession>
<feature type="signal peptide" evidence="2">
    <location>
        <begin position="1"/>
        <end position="23"/>
    </location>
</feature>
<feature type="domain" description="SabA N-terminal extracellular adhesion" evidence="3">
    <location>
        <begin position="49"/>
        <end position="355"/>
    </location>
</feature>
<feature type="chain" id="PRO_5003625956" evidence="2">
    <location>
        <begin position="24"/>
        <end position="711"/>
    </location>
</feature>
<dbReference type="OrthoDB" id="5319509at2"/>
<dbReference type="KEGG" id="hcm:HCD_06580"/>
<dbReference type="PATRIC" id="fig|1163745.3.peg.1388"/>
<dbReference type="InterPro" id="IPR040838">
    <property type="entry name" value="SabA_N_adhesion"/>
</dbReference>
<protein>
    <submittedName>
        <fullName evidence="4">Outer membrane protein</fullName>
    </submittedName>
</protein>
<dbReference type="RefSeq" id="WP_014659799.1">
    <property type="nucleotide sequence ID" value="NC_017735.1"/>
</dbReference>
<dbReference type="eggNOG" id="COG3170">
    <property type="taxonomic scope" value="Bacteria"/>
</dbReference>
<evidence type="ECO:0000256" key="1">
    <source>
        <dbReference type="SAM" id="MobiDB-lite"/>
    </source>
</evidence>
<dbReference type="Pfam" id="PF18304">
    <property type="entry name" value="SabA_adhesion"/>
    <property type="match status" value="1"/>
</dbReference>
<feature type="compositionally biased region" description="Low complexity" evidence="1">
    <location>
        <begin position="138"/>
        <end position="151"/>
    </location>
</feature>
<sequence length="711" mass="77695">MKKHKIIASLGLSSFLALSGLHAEDNGYFVSVGYQIGQASQMVKNTGELQKLSDTYANLNNLLANYNSLNWAVTNAGSATSINSAIDNLSASANNLTNGTTQSPAYQAVLLALNSAVAMWQIIASRIGCGNDLNQSNQSNQTNQTNQTINNVPNESGSVTCNRTTSGWGGVISHNTFKKINDAFVVIHNALKDNGMLALKDSNNASQEMKKVQQAVLQAVVAIKEERGVNVAEAAQESKAQETHAKSEPAKAEQKNTATYLLSEAQTLIDTLTTGDNNKETTGCPWFEVPNNDSTKTYYGINSASGSVCDLFKDPFDRVKQMLATAKEVVQKTQNVSATQEQKIQTPSSFNPYTNNHQVAQTMLKTAQTQANILNLVNQVGNDFKAINARQRELMTRCMQGANTIAQGSNVSGCAKLQATLNSLEQESAYYGNQVNQALTIADTLLHFKERVATLKDTYGEIKNNISVASSLPNSKLALQNLVSTTTDSNKPVGLQTVYYLNQNAYSQMQTAMQELANNPFRNFGVIKSQSNSGVMNGIGIQLGYKQFFGENRNYGVKYYGFFDYNHTYIKSDFFNSASNVFTYGAGADALYNFINDKATNLFGKNNKLSVGVFGGIALAGTSWANSNRVNLETVNNIYNAKISAANFQFLFNFGLRANLAEEKKGNHAIQHGMELGIKIPTINTSYYSFMGAKLSYRRLYSIYLNYVFAY</sequence>
<evidence type="ECO:0000259" key="3">
    <source>
        <dbReference type="Pfam" id="PF18304"/>
    </source>
</evidence>
<dbReference type="InterPro" id="IPR002718">
    <property type="entry name" value="OMP_Helicobacter"/>
</dbReference>